<evidence type="ECO:0000313" key="2">
    <source>
        <dbReference type="Proteomes" id="UP000294855"/>
    </source>
</evidence>
<keyword evidence="2" id="KW-1185">Reference proteome</keyword>
<reference evidence="1 2" key="1">
    <citation type="submission" date="2019-03" db="EMBL/GenBank/DDBJ databases">
        <title>Genomic Encyclopedia of Type Strains, Phase IV (KMG-IV): sequencing the most valuable type-strain genomes for metagenomic binning, comparative biology and taxonomic classification.</title>
        <authorList>
            <person name="Goeker M."/>
        </authorList>
    </citation>
    <scope>NUCLEOTIDE SEQUENCE [LARGE SCALE GENOMIC DNA]</scope>
    <source>
        <strain evidence="1 2">DSM 13328</strain>
    </source>
</reference>
<accession>A0A484F809</accession>
<sequence length="347" mass="40615">MKNPLQEIFNEEEPTYKGTLRFNDTENSKEFQNLLKNLTEDEVEIKGVKNIETYIETKSGKYLLDITTGNMAKILISLPYDVVSFEIETDYEKYTFNFKRYFTKNRIVLNANVNSFIDIKITAEEGKEIFQLKCDIKLTNAESVEKIVKSCNAVQYLILRLLKDNNEERNRVLDLLKEMEAYWSRVNQIEKVLNKSFTPVKINDSLEDQINAEKVYFLLVKNFPIRTNLKNEITITATYNNEFKKEQVKTGSHLATSQVKEETYVVYEEKIKVYKIVCIFNAIINSVEINDEKQECIIKCKGTETKPIYNVSLGFKSEEEIPSNKEFNRIYKEISNAKTFEELMDEL</sequence>
<comment type="caution">
    <text evidence="1">The sequence shown here is derived from an EMBL/GenBank/DDBJ whole genome shotgun (WGS) entry which is preliminary data.</text>
</comment>
<dbReference type="EMBL" id="SNYS01000005">
    <property type="protein sequence ID" value="TDQ71255.1"/>
    <property type="molecule type" value="Genomic_DNA"/>
</dbReference>
<gene>
    <name evidence="1" type="ORF">C7391_0361</name>
</gene>
<dbReference type="Proteomes" id="UP000294855">
    <property type="component" value="Unassembled WGS sequence"/>
</dbReference>
<name>A0A484F809_9EURY</name>
<proteinExistence type="predicted"/>
<evidence type="ECO:0000313" key="1">
    <source>
        <dbReference type="EMBL" id="TDQ71255.1"/>
    </source>
</evidence>
<organism evidence="1 2">
    <name type="scientific">Methanimicrococcus blatticola</name>
    <dbReference type="NCBI Taxonomy" id="91560"/>
    <lineage>
        <taxon>Archaea</taxon>
        <taxon>Methanobacteriati</taxon>
        <taxon>Methanobacteriota</taxon>
        <taxon>Stenosarchaea group</taxon>
        <taxon>Methanomicrobia</taxon>
        <taxon>Methanosarcinales</taxon>
        <taxon>Methanosarcinaceae</taxon>
        <taxon>Methanimicrococcus</taxon>
    </lineage>
</organism>
<protein>
    <submittedName>
        <fullName evidence="1">Uncharacterized protein</fullName>
    </submittedName>
</protein>
<dbReference type="AlphaFoldDB" id="A0A484F809"/>